<dbReference type="InterPro" id="IPR003593">
    <property type="entry name" value="AAA+_ATPase"/>
</dbReference>
<dbReference type="PANTHER" id="PTHR42939:SF1">
    <property type="entry name" value="ABC TRANSPORTER ATP-BINDING PROTEIN ALBC-RELATED"/>
    <property type="match status" value="1"/>
</dbReference>
<dbReference type="Gene3D" id="3.40.50.300">
    <property type="entry name" value="P-loop containing nucleotide triphosphate hydrolases"/>
    <property type="match status" value="1"/>
</dbReference>
<evidence type="ECO:0000256" key="1">
    <source>
        <dbReference type="ARBA" id="ARBA00022448"/>
    </source>
</evidence>
<evidence type="ECO:0000256" key="3">
    <source>
        <dbReference type="ARBA" id="ARBA00022840"/>
    </source>
</evidence>
<dbReference type="GO" id="GO:0005524">
    <property type="term" value="F:ATP binding"/>
    <property type="evidence" value="ECO:0007669"/>
    <property type="project" value="UniProtKB-KW"/>
</dbReference>
<dbReference type="InterPro" id="IPR027417">
    <property type="entry name" value="P-loop_NTPase"/>
</dbReference>
<gene>
    <name evidence="5" type="ORF">OM074_04175</name>
</gene>
<dbReference type="Pfam" id="PF00005">
    <property type="entry name" value="ABC_tran"/>
    <property type="match status" value="1"/>
</dbReference>
<dbReference type="SUPFAM" id="SSF52540">
    <property type="entry name" value="P-loop containing nucleoside triphosphate hydrolases"/>
    <property type="match status" value="1"/>
</dbReference>
<dbReference type="InterPro" id="IPR003439">
    <property type="entry name" value="ABC_transporter-like_ATP-bd"/>
</dbReference>
<keyword evidence="1" id="KW-0813">Transport</keyword>
<sequence length="231" mass="26565">MITISNLTISYKKDQDVINSLNLSLDTSLIHGIVGLNGAGKTTLLNSLYGLKKPNEGIIQVDNKKINKKEVSYLVTENFFYSNITGREYLSLFKNKAFETEKWNKLFSLPLDSVVDGYSTGMKKKLALLGILKQDKPLMILDEPFNGLDIETCRIIRMVLLRLKEKNKTIIITSHIIETLTNLCDYIHYLDKGKIKYSKDKEGFSEFEREVFEKIEHENIELINELIEYST</sequence>
<keyword evidence="3 5" id="KW-0067">ATP-binding</keyword>
<evidence type="ECO:0000259" key="4">
    <source>
        <dbReference type="PROSITE" id="PS50893"/>
    </source>
</evidence>
<name>A0AAE3MBS4_9BACT</name>
<dbReference type="PROSITE" id="PS50893">
    <property type="entry name" value="ABC_TRANSPORTER_2"/>
    <property type="match status" value="1"/>
</dbReference>
<accession>A0AAE3MBS4</accession>
<evidence type="ECO:0000313" key="6">
    <source>
        <dbReference type="Proteomes" id="UP001207408"/>
    </source>
</evidence>
<feature type="domain" description="ABC transporter" evidence="4">
    <location>
        <begin position="2"/>
        <end position="217"/>
    </location>
</feature>
<dbReference type="RefSeq" id="WP_301198032.1">
    <property type="nucleotide sequence ID" value="NZ_JAPDPI010000005.1"/>
</dbReference>
<dbReference type="CDD" id="cd03230">
    <property type="entry name" value="ABC_DR_subfamily_A"/>
    <property type="match status" value="1"/>
</dbReference>
<dbReference type="Proteomes" id="UP001207408">
    <property type="component" value="Unassembled WGS sequence"/>
</dbReference>
<dbReference type="EMBL" id="JAPDPI010000005">
    <property type="protein sequence ID" value="MCW3804810.1"/>
    <property type="molecule type" value="Genomic_DNA"/>
</dbReference>
<dbReference type="AlphaFoldDB" id="A0AAE3MBS4"/>
<evidence type="ECO:0000256" key="2">
    <source>
        <dbReference type="ARBA" id="ARBA00022741"/>
    </source>
</evidence>
<reference evidence="5" key="1">
    <citation type="submission" date="2022-10" db="EMBL/GenBank/DDBJ databases">
        <authorList>
            <person name="Yu W.X."/>
        </authorList>
    </citation>
    <scope>NUCLEOTIDE SEQUENCE</scope>
    <source>
        <strain evidence="5">D04</strain>
    </source>
</reference>
<protein>
    <submittedName>
        <fullName evidence="5">ATP-binding cassette domain-containing protein</fullName>
    </submittedName>
</protein>
<proteinExistence type="predicted"/>
<evidence type="ECO:0000313" key="5">
    <source>
        <dbReference type="EMBL" id="MCW3804810.1"/>
    </source>
</evidence>
<comment type="caution">
    <text evidence="5">The sequence shown here is derived from an EMBL/GenBank/DDBJ whole genome shotgun (WGS) entry which is preliminary data.</text>
</comment>
<dbReference type="InterPro" id="IPR051782">
    <property type="entry name" value="ABC_Transporter_VariousFunc"/>
</dbReference>
<dbReference type="PANTHER" id="PTHR42939">
    <property type="entry name" value="ABC TRANSPORTER ATP-BINDING PROTEIN ALBC-RELATED"/>
    <property type="match status" value="1"/>
</dbReference>
<dbReference type="SMART" id="SM00382">
    <property type="entry name" value="AAA"/>
    <property type="match status" value="1"/>
</dbReference>
<keyword evidence="2" id="KW-0547">Nucleotide-binding</keyword>
<keyword evidence="6" id="KW-1185">Reference proteome</keyword>
<dbReference type="GO" id="GO:0016887">
    <property type="term" value="F:ATP hydrolysis activity"/>
    <property type="evidence" value="ECO:0007669"/>
    <property type="project" value="InterPro"/>
</dbReference>
<organism evidence="5 6">
    <name type="scientific">Plebeiibacterium marinum</name>
    <dbReference type="NCBI Taxonomy" id="2992111"/>
    <lineage>
        <taxon>Bacteria</taxon>
        <taxon>Pseudomonadati</taxon>
        <taxon>Bacteroidota</taxon>
        <taxon>Bacteroidia</taxon>
        <taxon>Marinilabiliales</taxon>
        <taxon>Marinilabiliaceae</taxon>
        <taxon>Plebeiibacterium</taxon>
    </lineage>
</organism>